<evidence type="ECO:0000256" key="2">
    <source>
        <dbReference type="ARBA" id="ARBA00009848"/>
    </source>
</evidence>
<comment type="similarity">
    <text evidence="2">Belongs to the P2X receptor family.</text>
</comment>
<keyword evidence="13" id="KW-1185">Reference proteome</keyword>
<proteinExistence type="inferred from homology"/>
<evidence type="ECO:0000256" key="1">
    <source>
        <dbReference type="ARBA" id="ARBA00004308"/>
    </source>
</evidence>
<dbReference type="GO" id="GO:0012505">
    <property type="term" value="C:endomembrane system"/>
    <property type="evidence" value="ECO:0007669"/>
    <property type="project" value="UniProtKB-SubCell"/>
</dbReference>
<feature type="non-terminal residue" evidence="12">
    <location>
        <position position="328"/>
    </location>
</feature>
<dbReference type="InterPro" id="IPR001429">
    <property type="entry name" value="P2X_purnocptor"/>
</dbReference>
<evidence type="ECO:0000256" key="9">
    <source>
        <dbReference type="ARBA" id="ARBA00023303"/>
    </source>
</evidence>
<evidence type="ECO:0000256" key="6">
    <source>
        <dbReference type="ARBA" id="ARBA00023065"/>
    </source>
</evidence>
<dbReference type="GO" id="GO:0070588">
    <property type="term" value="P:calcium ion transmembrane transport"/>
    <property type="evidence" value="ECO:0007669"/>
    <property type="project" value="TreeGrafter"/>
</dbReference>
<dbReference type="InterPro" id="IPR027309">
    <property type="entry name" value="P2X_extracellular_dom_sf"/>
</dbReference>
<dbReference type="PANTHER" id="PTHR10125">
    <property type="entry name" value="P2X PURINOCEPTOR"/>
    <property type="match status" value="1"/>
</dbReference>
<dbReference type="GO" id="GO:0033198">
    <property type="term" value="P:response to ATP"/>
    <property type="evidence" value="ECO:0007669"/>
    <property type="project" value="InterPro"/>
</dbReference>
<feature type="region of interest" description="Disordered" evidence="10">
    <location>
        <begin position="296"/>
        <end position="328"/>
    </location>
</feature>
<keyword evidence="5 11" id="KW-1133">Transmembrane helix</keyword>
<dbReference type="GO" id="GO:0004931">
    <property type="term" value="F:extracellularly ATP-gated monoatomic cation channel activity"/>
    <property type="evidence" value="ECO:0007669"/>
    <property type="project" value="InterPro"/>
</dbReference>
<dbReference type="Gene3D" id="2.60.490.10">
    <property type="entry name" value="atp-gated p2x4 ion channel domain"/>
    <property type="match status" value="1"/>
</dbReference>
<organism evidence="12 13">
    <name type="scientific">Dibothriocephalus latus</name>
    <name type="common">Fish tapeworm</name>
    <name type="synonym">Diphyllobothrium latum</name>
    <dbReference type="NCBI Taxonomy" id="60516"/>
    <lineage>
        <taxon>Eukaryota</taxon>
        <taxon>Metazoa</taxon>
        <taxon>Spiralia</taxon>
        <taxon>Lophotrochozoa</taxon>
        <taxon>Platyhelminthes</taxon>
        <taxon>Cestoda</taxon>
        <taxon>Eucestoda</taxon>
        <taxon>Diphyllobothriidea</taxon>
        <taxon>Diphyllobothriidae</taxon>
        <taxon>Dibothriocephalus</taxon>
    </lineage>
</organism>
<keyword evidence="9" id="KW-0407">Ion channel</keyword>
<evidence type="ECO:0000256" key="7">
    <source>
        <dbReference type="ARBA" id="ARBA00023136"/>
    </source>
</evidence>
<keyword evidence="7 11" id="KW-0472">Membrane</keyword>
<dbReference type="InterPro" id="IPR059116">
    <property type="entry name" value="P2X_receptor"/>
</dbReference>
<dbReference type="GO" id="GO:0005886">
    <property type="term" value="C:plasma membrane"/>
    <property type="evidence" value="ECO:0007669"/>
    <property type="project" value="InterPro"/>
</dbReference>
<evidence type="ECO:0000256" key="8">
    <source>
        <dbReference type="ARBA" id="ARBA00023286"/>
    </source>
</evidence>
<name>A0A3P7NL33_DIBLA</name>
<comment type="subcellular location">
    <subcellularLocation>
        <location evidence="1">Endomembrane system</location>
    </subcellularLocation>
</comment>
<feature type="transmembrane region" description="Helical" evidence="11">
    <location>
        <begin position="239"/>
        <end position="261"/>
    </location>
</feature>
<dbReference type="PANTHER" id="PTHR10125:SF31">
    <property type="entry name" value="P2X RECEPTOR E"/>
    <property type="match status" value="1"/>
</dbReference>
<dbReference type="EMBL" id="UYRU01086467">
    <property type="protein sequence ID" value="VDN35097.1"/>
    <property type="molecule type" value="Genomic_DNA"/>
</dbReference>
<dbReference type="OrthoDB" id="494673at2759"/>
<evidence type="ECO:0000256" key="10">
    <source>
        <dbReference type="SAM" id="MobiDB-lite"/>
    </source>
</evidence>
<reference evidence="12 13" key="1">
    <citation type="submission" date="2018-11" db="EMBL/GenBank/DDBJ databases">
        <authorList>
            <consortium name="Pathogen Informatics"/>
        </authorList>
    </citation>
    <scope>NUCLEOTIDE SEQUENCE [LARGE SCALE GENOMIC DNA]</scope>
</reference>
<evidence type="ECO:0000313" key="12">
    <source>
        <dbReference type="EMBL" id="VDN35097.1"/>
    </source>
</evidence>
<keyword evidence="3" id="KW-0813">Transport</keyword>
<evidence type="ECO:0000256" key="3">
    <source>
        <dbReference type="ARBA" id="ARBA00022448"/>
    </source>
</evidence>
<dbReference type="GO" id="GO:0098794">
    <property type="term" value="C:postsynapse"/>
    <property type="evidence" value="ECO:0007669"/>
    <property type="project" value="GOC"/>
</dbReference>
<keyword evidence="6" id="KW-0406">Ion transport</keyword>
<evidence type="ECO:0000256" key="4">
    <source>
        <dbReference type="ARBA" id="ARBA00022692"/>
    </source>
</evidence>
<evidence type="ECO:0000313" key="13">
    <source>
        <dbReference type="Proteomes" id="UP000281553"/>
    </source>
</evidence>
<sequence length="328" mass="37513">MTSVGLALKQTLGFCEESPYVTGGRCNSSAECRAGELLIFGHGIKTGRCIPSTVLTNVSVCEIYSWCPTEHQNPLPATLLRNAPNFTVLLKNSIEFPMFHVKRRNIFDWMDVDFLENCLYDRDNEEMKYCPRFRIGDIIKYTGSETEDIWTQGGIVAIRIDWTCNLDYDEEDCLPSYSFHRLDDSDSVYMAGWSLRYADHFVEKGIRNRYLVKANGIQFVITVHGTGGRFDLLTFSMNLGSGLALLGIATLLCDMIVLNFVRKRSMYRKAKVDLLEKQRRKLRVEQVRSTLGELYSKSGELDENSAPRGRPRRRGADGRRPRPRSYEN</sequence>
<evidence type="ECO:0000256" key="5">
    <source>
        <dbReference type="ARBA" id="ARBA00022989"/>
    </source>
</evidence>
<dbReference type="PRINTS" id="PR01307">
    <property type="entry name" value="P2XRECEPTOR"/>
</dbReference>
<accession>A0A3P7NL33</accession>
<evidence type="ECO:0000256" key="11">
    <source>
        <dbReference type="SAM" id="Phobius"/>
    </source>
</evidence>
<keyword evidence="8" id="KW-1071">Ligand-gated ion channel</keyword>
<feature type="compositionally biased region" description="Basic and acidic residues" evidence="10">
    <location>
        <begin position="314"/>
        <end position="328"/>
    </location>
</feature>
<dbReference type="Proteomes" id="UP000281553">
    <property type="component" value="Unassembled WGS sequence"/>
</dbReference>
<dbReference type="Pfam" id="PF00864">
    <property type="entry name" value="P2X_receptor"/>
    <property type="match status" value="1"/>
</dbReference>
<dbReference type="AlphaFoldDB" id="A0A3P7NL33"/>
<gene>
    <name evidence="12" type="ORF">DILT_LOCUS16685</name>
</gene>
<keyword evidence="4 11" id="KW-0812">Transmembrane</keyword>
<protein>
    <submittedName>
        <fullName evidence="12">Uncharacterized protein</fullName>
    </submittedName>
</protein>
<dbReference type="GO" id="GO:0001614">
    <property type="term" value="F:purinergic nucleotide receptor activity"/>
    <property type="evidence" value="ECO:0007669"/>
    <property type="project" value="InterPro"/>
</dbReference>